<evidence type="ECO:0000256" key="1">
    <source>
        <dbReference type="SAM" id="MobiDB-lite"/>
    </source>
</evidence>
<feature type="compositionally biased region" description="Acidic residues" evidence="1">
    <location>
        <begin position="208"/>
        <end position="236"/>
    </location>
</feature>
<evidence type="ECO:0000313" key="2">
    <source>
        <dbReference type="EMBL" id="KIK50748.1"/>
    </source>
</evidence>
<dbReference type="Proteomes" id="UP000053593">
    <property type="component" value="Unassembled WGS sequence"/>
</dbReference>
<name>A0A0D0C7J8_9AGAR</name>
<keyword evidence="3" id="KW-1185">Reference proteome</keyword>
<dbReference type="EMBL" id="KN834886">
    <property type="protein sequence ID" value="KIK50748.1"/>
    <property type="molecule type" value="Genomic_DNA"/>
</dbReference>
<feature type="region of interest" description="Disordered" evidence="1">
    <location>
        <begin position="208"/>
        <end position="291"/>
    </location>
</feature>
<feature type="non-terminal residue" evidence="2">
    <location>
        <position position="1"/>
    </location>
</feature>
<dbReference type="AlphaFoldDB" id="A0A0D0C7J8"/>
<feature type="non-terminal residue" evidence="2">
    <location>
        <position position="322"/>
    </location>
</feature>
<reference evidence="2 3" key="1">
    <citation type="submission" date="2014-04" db="EMBL/GenBank/DDBJ databases">
        <title>Evolutionary Origins and Diversification of the Mycorrhizal Mutualists.</title>
        <authorList>
            <consortium name="DOE Joint Genome Institute"/>
            <consortium name="Mycorrhizal Genomics Consortium"/>
            <person name="Kohler A."/>
            <person name="Kuo A."/>
            <person name="Nagy L.G."/>
            <person name="Floudas D."/>
            <person name="Copeland A."/>
            <person name="Barry K.W."/>
            <person name="Cichocki N."/>
            <person name="Veneault-Fourrey C."/>
            <person name="LaButti K."/>
            <person name="Lindquist E.A."/>
            <person name="Lipzen A."/>
            <person name="Lundell T."/>
            <person name="Morin E."/>
            <person name="Murat C."/>
            <person name="Riley R."/>
            <person name="Ohm R."/>
            <person name="Sun H."/>
            <person name="Tunlid A."/>
            <person name="Henrissat B."/>
            <person name="Grigoriev I.V."/>
            <person name="Hibbett D.S."/>
            <person name="Martin F."/>
        </authorList>
    </citation>
    <scope>NUCLEOTIDE SEQUENCE [LARGE SCALE GENOMIC DNA]</scope>
    <source>
        <strain evidence="2 3">FD-317 M1</strain>
    </source>
</reference>
<dbReference type="HOGENOM" id="CLU_003921_6_0_1"/>
<feature type="compositionally biased region" description="Basic residues" evidence="1">
    <location>
        <begin position="240"/>
        <end position="254"/>
    </location>
</feature>
<dbReference type="OrthoDB" id="2961286at2759"/>
<proteinExistence type="predicted"/>
<accession>A0A0D0C7J8</accession>
<evidence type="ECO:0000313" key="3">
    <source>
        <dbReference type="Proteomes" id="UP000053593"/>
    </source>
</evidence>
<sequence>TGSTMDLPARGTRNAPKTFKGKYTRVEGFIRHYEKLLSKYNITDNSDKCNGILEYVTLTVKTLILSTTEYQANDWKGLKKYLLKVYDAERARFQYKPSDVLAYAKKHSNKTCDNLTKWLKYSHKYQALSGTLYQQNKLSKLEYHGFFWLGILEKLRAILEDKLDKKFLLRDAGAYKKVEEVNEVAEKYFSRDKFTSLIASGPYIFDIPSEDEDSDEDSSSDSDSDLDSSSDSDSDDDKYHKKSHRSHKRSKRRRSVPDITPKLTSTPNMEKSKEGLRAEVRAHRTKPQGSKDEVAEIIHKLSNLKVDDPSYPAVYYQALCLD</sequence>
<protein>
    <submittedName>
        <fullName evidence="2">Uncharacterized protein</fullName>
    </submittedName>
</protein>
<organism evidence="2 3">
    <name type="scientific">Collybiopsis luxurians FD-317 M1</name>
    <dbReference type="NCBI Taxonomy" id="944289"/>
    <lineage>
        <taxon>Eukaryota</taxon>
        <taxon>Fungi</taxon>
        <taxon>Dikarya</taxon>
        <taxon>Basidiomycota</taxon>
        <taxon>Agaricomycotina</taxon>
        <taxon>Agaricomycetes</taxon>
        <taxon>Agaricomycetidae</taxon>
        <taxon>Agaricales</taxon>
        <taxon>Marasmiineae</taxon>
        <taxon>Omphalotaceae</taxon>
        <taxon>Collybiopsis</taxon>
        <taxon>Collybiopsis luxurians</taxon>
    </lineage>
</organism>
<feature type="compositionally biased region" description="Basic and acidic residues" evidence="1">
    <location>
        <begin position="270"/>
        <end position="282"/>
    </location>
</feature>
<gene>
    <name evidence="2" type="ORF">GYMLUDRAFT_142284</name>
</gene>